<keyword evidence="3" id="KW-1185">Reference proteome</keyword>
<sequence>MARARPGRPDSLLPAIERHVGPPRPRAASALRHRADLLAERFRRIGRTLSVRHSGSSPPVTGGLMPASRFMAALGGTALLGIALTACQDQASGQIVMRNGARHVETISNVSVHGCHRLREGVTHVDNYTQNSLLMYVTPDCTVPPGGQSIYLDGVSSDIAVRSNGLWRSFSFAPG</sequence>
<reference evidence="2 3" key="1">
    <citation type="submission" date="2018-10" db="EMBL/GenBank/DDBJ databases">
        <title>The genome of Streptomyces dangxiongensis Z022.</title>
        <authorList>
            <person name="Zhang B."/>
        </authorList>
    </citation>
    <scope>NUCLEOTIDE SEQUENCE [LARGE SCALE GENOMIC DNA]</scope>
    <source>
        <strain evidence="2 3">Z022</strain>
    </source>
</reference>
<feature type="region of interest" description="Disordered" evidence="1">
    <location>
        <begin position="1"/>
        <end position="28"/>
    </location>
</feature>
<accession>A0A3G2JJE0</accession>
<proteinExistence type="predicted"/>
<protein>
    <submittedName>
        <fullName evidence="2">Uncharacterized protein</fullName>
    </submittedName>
</protein>
<evidence type="ECO:0000313" key="2">
    <source>
        <dbReference type="EMBL" id="AYN42550.1"/>
    </source>
</evidence>
<gene>
    <name evidence="2" type="ORF">D9753_30835</name>
</gene>
<organism evidence="2 3">
    <name type="scientific">Streptomyces dangxiongensis</name>
    <dbReference type="NCBI Taxonomy" id="1442032"/>
    <lineage>
        <taxon>Bacteria</taxon>
        <taxon>Bacillati</taxon>
        <taxon>Actinomycetota</taxon>
        <taxon>Actinomycetes</taxon>
        <taxon>Kitasatosporales</taxon>
        <taxon>Streptomycetaceae</taxon>
        <taxon>Streptomyces</taxon>
    </lineage>
</organism>
<dbReference type="OrthoDB" id="4210620at2"/>
<dbReference type="EMBL" id="CP033073">
    <property type="protein sequence ID" value="AYN42550.1"/>
    <property type="molecule type" value="Genomic_DNA"/>
</dbReference>
<dbReference type="AlphaFoldDB" id="A0A3G2JJE0"/>
<evidence type="ECO:0000313" key="3">
    <source>
        <dbReference type="Proteomes" id="UP000268329"/>
    </source>
</evidence>
<dbReference type="KEGG" id="sdd:D9753_30835"/>
<dbReference type="Proteomes" id="UP000268329">
    <property type="component" value="Chromosome"/>
</dbReference>
<name>A0A3G2JJE0_9ACTN</name>
<evidence type="ECO:0000256" key="1">
    <source>
        <dbReference type="SAM" id="MobiDB-lite"/>
    </source>
</evidence>